<dbReference type="EMBL" id="EU673723">
    <property type="protein sequence ID" value="ACD62424.1"/>
    <property type="molecule type" value="mRNA"/>
</dbReference>
<dbReference type="Gene3D" id="3.30.1120.90">
    <property type="entry name" value="Nucleosome assembly protein"/>
    <property type="match status" value="1"/>
</dbReference>
<feature type="region of interest" description="Disordered" evidence="1">
    <location>
        <begin position="70"/>
        <end position="104"/>
    </location>
</feature>
<dbReference type="SUPFAM" id="SSF143113">
    <property type="entry name" value="NAP-like"/>
    <property type="match status" value="1"/>
</dbReference>
<feature type="non-terminal residue" evidence="2">
    <location>
        <position position="1"/>
    </location>
</feature>
<accession>B2ZJY8</accession>
<evidence type="ECO:0000256" key="1">
    <source>
        <dbReference type="SAM" id="MobiDB-lite"/>
    </source>
</evidence>
<dbReference type="AlphaFoldDB" id="B2ZJY8"/>
<sequence length="184" mass="19880">LEGVQLTYTATGHRVTLTFQPNPFFEETEVWAEVQDVMLPKEDHVHADGDDCGGDEDDGEDTYIFSGITWKAGHGPEDASDDDDGGAASAGQKRPRDGEAVTTGPSVLDVFSEMLPHPRQDEGFLNEVGSDEDALADAADDWEEEMADRRMLLSLFVDCAHDPLAAVQALEDVAAAGAKRTKTE</sequence>
<dbReference type="InterPro" id="IPR037231">
    <property type="entry name" value="NAP-like_sf"/>
</dbReference>
<name>B2ZJY8_DROSL</name>
<protein>
    <submittedName>
        <fullName evidence="2">Uncharacterized protein</fullName>
    </submittedName>
</protein>
<reference evidence="2" key="1">
    <citation type="submission" date="2008-04" db="EMBL/GenBank/DDBJ databases">
        <authorList>
            <person name="Gleason M.L."/>
            <person name="Lunzer W.H."/>
            <person name="Priestman B.R."/>
            <person name="Parupalli C."/>
            <person name="Marada S.K."/>
            <person name="Edwards K.A."/>
        </authorList>
    </citation>
    <scope>NUCLEOTIDE SEQUENCE</scope>
    <source>
        <tissue evidence="2">Whole adult</tissue>
    </source>
</reference>
<reference evidence="2" key="2">
    <citation type="submission" date="2008-05" db="EMBL/GenBank/DDBJ databases">
        <title>cDNA sequencing project for the Hawaiian picture-wing fly Drosophila silvestris.</title>
        <authorList>
            <person name="Marada S.K."/>
            <person name="Edwards K.A."/>
        </authorList>
    </citation>
    <scope>NUCLEOTIDE SEQUENCE</scope>
    <source>
        <tissue evidence="2">Whole adult</tissue>
    </source>
</reference>
<proteinExistence type="evidence at transcript level"/>
<organism evidence="2">
    <name type="scientific">Drosophila silvestris</name>
    <name type="common">Fruit fly</name>
    <dbReference type="NCBI Taxonomy" id="47010"/>
    <lineage>
        <taxon>Eukaryota</taxon>
        <taxon>Metazoa</taxon>
        <taxon>Ecdysozoa</taxon>
        <taxon>Arthropoda</taxon>
        <taxon>Hexapoda</taxon>
        <taxon>Insecta</taxon>
        <taxon>Pterygota</taxon>
        <taxon>Neoptera</taxon>
        <taxon>Endopterygota</taxon>
        <taxon>Diptera</taxon>
        <taxon>Brachycera</taxon>
        <taxon>Muscomorpha</taxon>
        <taxon>Ephydroidea</taxon>
        <taxon>Drosophilidae</taxon>
        <taxon>Drosophila</taxon>
        <taxon>Hawaiian Drosophila</taxon>
    </lineage>
</organism>
<evidence type="ECO:0000313" key="2">
    <source>
        <dbReference type="EMBL" id="ACD62424.1"/>
    </source>
</evidence>